<dbReference type="Proteomes" id="UP000790787">
    <property type="component" value="Chromosome 14"/>
</dbReference>
<reference evidence="2" key="2">
    <citation type="submission" date="2025-08" db="UniProtKB">
        <authorList>
            <consortium name="RefSeq"/>
        </authorList>
    </citation>
    <scope>IDENTIFICATION</scope>
    <source>
        <tissue evidence="2">Leaf</tissue>
    </source>
</reference>
<proteinExistence type="predicted"/>
<evidence type="ECO:0000313" key="1">
    <source>
        <dbReference type="Proteomes" id="UP000790787"/>
    </source>
</evidence>
<dbReference type="RefSeq" id="XP_075086143.1">
    <property type="nucleotide sequence ID" value="XM_075230042.1"/>
</dbReference>
<gene>
    <name evidence="2" type="primary">LOC142168874</name>
</gene>
<name>A0AC58SMD5_TOBAC</name>
<reference evidence="1" key="1">
    <citation type="journal article" date="2014" name="Nat. Commun.">
        <title>The tobacco genome sequence and its comparison with those of tomato and potato.</title>
        <authorList>
            <person name="Sierro N."/>
            <person name="Battey J.N."/>
            <person name="Ouadi S."/>
            <person name="Bakaher N."/>
            <person name="Bovet L."/>
            <person name="Willig A."/>
            <person name="Goepfert S."/>
            <person name="Peitsch M.C."/>
            <person name="Ivanov N.V."/>
        </authorList>
    </citation>
    <scope>NUCLEOTIDE SEQUENCE [LARGE SCALE GENOMIC DNA]</scope>
</reference>
<protein>
    <submittedName>
        <fullName evidence="2">Uncharacterized protein LOC142168874</fullName>
    </submittedName>
</protein>
<organism evidence="1 2">
    <name type="scientific">Nicotiana tabacum</name>
    <name type="common">Common tobacco</name>
    <dbReference type="NCBI Taxonomy" id="4097"/>
    <lineage>
        <taxon>Eukaryota</taxon>
        <taxon>Viridiplantae</taxon>
        <taxon>Streptophyta</taxon>
        <taxon>Embryophyta</taxon>
        <taxon>Tracheophyta</taxon>
        <taxon>Spermatophyta</taxon>
        <taxon>Magnoliopsida</taxon>
        <taxon>eudicotyledons</taxon>
        <taxon>Gunneridae</taxon>
        <taxon>Pentapetalae</taxon>
        <taxon>asterids</taxon>
        <taxon>lamiids</taxon>
        <taxon>Solanales</taxon>
        <taxon>Solanaceae</taxon>
        <taxon>Nicotianoideae</taxon>
        <taxon>Nicotianeae</taxon>
        <taxon>Nicotiana</taxon>
    </lineage>
</organism>
<accession>A0AC58SMD5</accession>
<sequence length="272" mass="31548">MIYVTDRINGNPVSQAEVKDFQKCIADTGLGQLNRKGCQWSWCNKREDADRIYNNIDWAFENSHWFMKYIIIEVVYKSYGVADHSPKLLCTEVIKNFFPKPFRLLNVILQDEVFNQMVQEVFNQTIPGYSMVDILKGKLQRIQNEIDVDLFNNQLILEEKEILMQIEKWEGIQEKELTDPSLVEQDFITFFKNLLGTNAIELLCLDITITRNGPCLNREQQQVLIKAISEVEIKLGLKDMPNDKAPSIDSLPAEFFKTYWGIVGEETIQAVK</sequence>
<evidence type="ECO:0000313" key="2">
    <source>
        <dbReference type="RefSeq" id="XP_075086143.1"/>
    </source>
</evidence>
<keyword evidence="1" id="KW-1185">Reference proteome</keyword>